<organism evidence="4 5">
    <name type="scientific">Intoshia linei</name>
    <dbReference type="NCBI Taxonomy" id="1819745"/>
    <lineage>
        <taxon>Eukaryota</taxon>
        <taxon>Metazoa</taxon>
        <taxon>Spiralia</taxon>
        <taxon>Lophotrochozoa</taxon>
        <taxon>Mesozoa</taxon>
        <taxon>Orthonectida</taxon>
        <taxon>Rhopaluridae</taxon>
        <taxon>Intoshia</taxon>
    </lineage>
</organism>
<comment type="caution">
    <text evidence="4">The sequence shown here is derived from an EMBL/GenBank/DDBJ whole genome shotgun (WGS) entry which is preliminary data.</text>
</comment>
<keyword evidence="2" id="KW-0812">Transmembrane</keyword>
<keyword evidence="1" id="KW-0175">Coiled coil</keyword>
<evidence type="ECO:0000256" key="1">
    <source>
        <dbReference type="SAM" id="Coils"/>
    </source>
</evidence>
<keyword evidence="3" id="KW-0732">Signal</keyword>
<evidence type="ECO:0000256" key="3">
    <source>
        <dbReference type="SAM" id="SignalP"/>
    </source>
</evidence>
<name>A0A177B2N6_9BILA</name>
<dbReference type="EMBL" id="LWCA01000428">
    <property type="protein sequence ID" value="OAF68539.1"/>
    <property type="molecule type" value="Genomic_DNA"/>
</dbReference>
<accession>A0A177B2N6</accession>
<proteinExistence type="predicted"/>
<feature type="chain" id="PRO_5008056785" description="Mid2 domain-containing protein" evidence="3">
    <location>
        <begin position="22"/>
        <end position="323"/>
    </location>
</feature>
<evidence type="ECO:0008006" key="6">
    <source>
        <dbReference type="Google" id="ProtNLM"/>
    </source>
</evidence>
<keyword evidence="2" id="KW-0472">Membrane</keyword>
<gene>
    <name evidence="4" type="ORF">A3Q56_03741</name>
</gene>
<evidence type="ECO:0000313" key="5">
    <source>
        <dbReference type="Proteomes" id="UP000078046"/>
    </source>
</evidence>
<keyword evidence="5" id="KW-1185">Reference proteome</keyword>
<protein>
    <recommendedName>
        <fullName evidence="6">Mid2 domain-containing protein</fullName>
    </recommendedName>
</protein>
<dbReference type="AlphaFoldDB" id="A0A177B2N6"/>
<sequence>MNFRSTFVIVSLFILFSAFSAESNYQVLKNNVSYFFNKYVLPNKGKETAKEIVNEKNYKIKVDSIDIKKQIEEVAAVIEMELEKINENGTNNEPVETVSLNKNEEQSVHGFEVELQKANENQNRTHNEHMEIGVSMKNDEKVVNSVEGELKNENNIEKVNESKNKNTLVAKNTTVLHNISNIMHKKFNQTWNLMTYGYNILIQKNLLKKLIQLAMVFKFIHIMLKMNKLYIEFKKREILQFLKMKKSKKIEKPIPTIQQTNESTKSLETKRFRVSVGLISTVVSLYGLAIIIILAVIVVKIMRKRKRSGYIDIDSNETASETE</sequence>
<keyword evidence="2" id="KW-1133">Transmembrane helix</keyword>
<evidence type="ECO:0000256" key="2">
    <source>
        <dbReference type="SAM" id="Phobius"/>
    </source>
</evidence>
<feature type="signal peptide" evidence="3">
    <location>
        <begin position="1"/>
        <end position="21"/>
    </location>
</feature>
<reference evidence="4 5" key="1">
    <citation type="submission" date="2016-04" db="EMBL/GenBank/DDBJ databases">
        <title>The genome of Intoshia linei affirms orthonectids as highly simplified spiralians.</title>
        <authorList>
            <person name="Mikhailov K.V."/>
            <person name="Slusarev G.S."/>
            <person name="Nikitin M.A."/>
            <person name="Logacheva M.D."/>
            <person name="Penin A."/>
            <person name="Aleoshin V."/>
            <person name="Panchin Y.V."/>
        </authorList>
    </citation>
    <scope>NUCLEOTIDE SEQUENCE [LARGE SCALE GENOMIC DNA]</scope>
    <source>
        <strain evidence="4">Intl2013</strain>
        <tissue evidence="4">Whole animal</tissue>
    </source>
</reference>
<feature type="transmembrane region" description="Helical" evidence="2">
    <location>
        <begin position="274"/>
        <end position="299"/>
    </location>
</feature>
<feature type="coiled-coil region" evidence="1">
    <location>
        <begin position="68"/>
        <end position="121"/>
    </location>
</feature>
<evidence type="ECO:0000313" key="4">
    <source>
        <dbReference type="EMBL" id="OAF68539.1"/>
    </source>
</evidence>
<dbReference type="Proteomes" id="UP000078046">
    <property type="component" value="Unassembled WGS sequence"/>
</dbReference>